<evidence type="ECO:0000313" key="1">
    <source>
        <dbReference type="EMBL" id="KAK7683074.1"/>
    </source>
</evidence>
<gene>
    <name evidence="1" type="ORF">QCA50_013747</name>
</gene>
<sequence>MGDSNWKKLIGMVLSVFRKWENAAEQAVESEEDFVSLCASVGQQKCDLWTAEEADAQERRDQDPTAMDIFDVKEEEAPGKTVMANIWIYRELQPNTSTIKGSTAWITSGIRITEQQVELRKEVRKAGRFPTPDETKRLLDKRLGLQKQIDDFRAKSRAFVPITNEPDVDHLVPLDDWEDMVAGDGDDPEEDHDPDTAIFELSDGRLAERLAIPLPSSFGKVSCRTRLQGLAAIELDLRIGQANDALRFLRIAIGQKSFNFRTKFRTGSRNSGYKNRLRNYAEKQTLQMTIDQAAQVYTSARRALEVLGAAPDVLSKFKILKKADLSASTAIVDPNACGERNNGLSWIWHTQHDPGEDPVWLDELYRVNWLRAKARRDRWAEELTLTWAEMQWTQLFHRHRRDLWLSRAADAEAEHSNLQFYARKQAKTWDLLASQVDNALSRMNELRSDKDGSPHFLPSSLAGVYLTMADQEHGGGPPLYTVEGHIAWRVLYRMWRLDEAARAFKKVLAQTDDHEKALVYNRWEIGLTLETENLEKALAHMCLRGLMTTRLSKVIDVRFRWLGIDCYPPVIDWGQLPEPGSPSMGNLSELFDRTVPQIAQGESHWWTYNGNTSTIEDKPYWWDEPEKEKWLFNVSVPRDLVGQYIRRLTQSQELLSRAVTKLRELQDNVPMDLD</sequence>
<proteinExistence type="predicted"/>
<protein>
    <submittedName>
        <fullName evidence="1">Uncharacterized protein</fullName>
    </submittedName>
</protein>
<dbReference type="EMBL" id="JASBNA010000032">
    <property type="protein sequence ID" value="KAK7683074.1"/>
    <property type="molecule type" value="Genomic_DNA"/>
</dbReference>
<dbReference type="AlphaFoldDB" id="A0AAW0FVH0"/>
<accession>A0AAW0FVH0</accession>
<keyword evidence="2" id="KW-1185">Reference proteome</keyword>
<comment type="caution">
    <text evidence="1">The sequence shown here is derived from an EMBL/GenBank/DDBJ whole genome shotgun (WGS) entry which is preliminary data.</text>
</comment>
<reference evidence="1 2" key="1">
    <citation type="submission" date="2022-09" db="EMBL/GenBank/DDBJ databases">
        <authorList>
            <person name="Palmer J.M."/>
        </authorList>
    </citation>
    <scope>NUCLEOTIDE SEQUENCE [LARGE SCALE GENOMIC DNA]</scope>
    <source>
        <strain evidence="1 2">DSM 7382</strain>
    </source>
</reference>
<name>A0AAW0FVH0_9APHY</name>
<organism evidence="1 2">
    <name type="scientific">Cerrena zonata</name>
    <dbReference type="NCBI Taxonomy" id="2478898"/>
    <lineage>
        <taxon>Eukaryota</taxon>
        <taxon>Fungi</taxon>
        <taxon>Dikarya</taxon>
        <taxon>Basidiomycota</taxon>
        <taxon>Agaricomycotina</taxon>
        <taxon>Agaricomycetes</taxon>
        <taxon>Polyporales</taxon>
        <taxon>Cerrenaceae</taxon>
        <taxon>Cerrena</taxon>
    </lineage>
</organism>
<evidence type="ECO:0000313" key="2">
    <source>
        <dbReference type="Proteomes" id="UP001385951"/>
    </source>
</evidence>
<dbReference type="Proteomes" id="UP001385951">
    <property type="component" value="Unassembled WGS sequence"/>
</dbReference>